<dbReference type="InterPro" id="IPR004143">
    <property type="entry name" value="BPL_LPL_catalytic"/>
</dbReference>
<dbReference type="AlphaFoldDB" id="Q10Z70"/>
<dbReference type="KEGG" id="ter:Tery_3352"/>
<evidence type="ECO:0000256" key="1">
    <source>
        <dbReference type="ARBA" id="ARBA00022598"/>
    </source>
</evidence>
<name>Q10Z70_TRIEI</name>
<protein>
    <submittedName>
        <fullName evidence="3">Biotin--acetyl-CoA-carboxylase ligase</fullName>
    </submittedName>
</protein>
<dbReference type="Gene3D" id="3.30.930.10">
    <property type="entry name" value="Bira Bifunctional Protein, Domain 2"/>
    <property type="match status" value="1"/>
</dbReference>
<dbReference type="STRING" id="203124.Tery_3352"/>
<dbReference type="PROSITE" id="PS51733">
    <property type="entry name" value="BPL_LPL_CATALYTIC"/>
    <property type="match status" value="1"/>
</dbReference>
<dbReference type="OrthoDB" id="9807064at2"/>
<dbReference type="SUPFAM" id="SSF55681">
    <property type="entry name" value="Class II aaRS and biotin synthetases"/>
    <property type="match status" value="1"/>
</dbReference>
<dbReference type="GO" id="GO:0004077">
    <property type="term" value="F:biotin--[biotin carboxyl-carrier protein] ligase activity"/>
    <property type="evidence" value="ECO:0007669"/>
    <property type="project" value="InterPro"/>
</dbReference>
<dbReference type="GO" id="GO:0005737">
    <property type="term" value="C:cytoplasm"/>
    <property type="evidence" value="ECO:0007669"/>
    <property type="project" value="TreeGrafter"/>
</dbReference>
<dbReference type="NCBIfam" id="TIGR00121">
    <property type="entry name" value="birA_ligase"/>
    <property type="match status" value="1"/>
</dbReference>
<sequence>MLEFNQQKFINSLSNIQGTKLSHSSSPLTPNHLHIFSSLPSTNQTLWQLIDSGASSGTMVIAAQQTAGRGQWGRNWISSIGGLYMSVAFCKGCGWTSMPKILISHIPQLTLCTAWGIASSLQNYGVPVKIKWPNDLILENRKLGGILTETRVKKEKVPWAVIGIGINWANSEIGDTGINLQSYYRNESQPGISSLEMLAAIVFHALESAIRQLLDSGIENILPAYNQLLINMGKQVLVEDRLGEVVGVTKSGELKVKINSGSATAKTQSQILPSEIYLKPGTISLGYG</sequence>
<dbReference type="Pfam" id="PF03099">
    <property type="entry name" value="BPL_LplA_LipB"/>
    <property type="match status" value="1"/>
</dbReference>
<evidence type="ECO:0000313" key="3">
    <source>
        <dbReference type="EMBL" id="ABG52454.1"/>
    </source>
</evidence>
<gene>
    <name evidence="3" type="ordered locus">Tery_3352</name>
</gene>
<reference evidence="3" key="1">
    <citation type="submission" date="2006-06" db="EMBL/GenBank/DDBJ databases">
        <title>Complete sequence of Trichodesmium erythraeum IMS101.</title>
        <authorList>
            <consortium name="US DOE Joint Genome Institute"/>
            <person name="Copeland A."/>
            <person name="Lucas S."/>
            <person name="Lapidus A."/>
            <person name="Barry K."/>
            <person name="Detter J.C."/>
            <person name="Glavina del Rio T."/>
            <person name="Hammon N."/>
            <person name="Israni S."/>
            <person name="Dalin E."/>
            <person name="Tice H."/>
            <person name="Pitluck S."/>
            <person name="Kiss H."/>
            <person name="Munk A.C."/>
            <person name="Brettin T."/>
            <person name="Bruce D."/>
            <person name="Han C."/>
            <person name="Tapia R."/>
            <person name="Gilna P."/>
            <person name="Schmutz J."/>
            <person name="Larimer F."/>
            <person name="Land M."/>
            <person name="Hauser L."/>
            <person name="Kyrpides N."/>
            <person name="Kim E."/>
            <person name="Richardson P."/>
        </authorList>
    </citation>
    <scope>NUCLEOTIDE SEQUENCE [LARGE SCALE GENOMIC DNA]</scope>
    <source>
        <strain evidence="3">IMS101</strain>
    </source>
</reference>
<dbReference type="PANTHER" id="PTHR12835">
    <property type="entry name" value="BIOTIN PROTEIN LIGASE"/>
    <property type="match status" value="1"/>
</dbReference>
<dbReference type="EMBL" id="CP000393">
    <property type="protein sequence ID" value="ABG52454.1"/>
    <property type="molecule type" value="Genomic_DNA"/>
</dbReference>
<accession>Q10Z70</accession>
<keyword evidence="1 3" id="KW-0436">Ligase</keyword>
<dbReference type="InterPro" id="IPR004408">
    <property type="entry name" value="Biotin_CoA_COase_ligase"/>
</dbReference>
<evidence type="ECO:0000259" key="2">
    <source>
        <dbReference type="PROSITE" id="PS51733"/>
    </source>
</evidence>
<dbReference type="InterPro" id="IPR045864">
    <property type="entry name" value="aa-tRNA-synth_II/BPL/LPL"/>
</dbReference>
<dbReference type="PANTHER" id="PTHR12835:SF5">
    <property type="entry name" value="BIOTIN--PROTEIN LIGASE"/>
    <property type="match status" value="1"/>
</dbReference>
<proteinExistence type="predicted"/>
<dbReference type="HOGENOM" id="CLU_051096_6_0_3"/>
<organism evidence="3">
    <name type="scientific">Trichodesmium erythraeum (strain IMS101)</name>
    <dbReference type="NCBI Taxonomy" id="203124"/>
    <lineage>
        <taxon>Bacteria</taxon>
        <taxon>Bacillati</taxon>
        <taxon>Cyanobacteriota</taxon>
        <taxon>Cyanophyceae</taxon>
        <taxon>Oscillatoriophycideae</taxon>
        <taxon>Oscillatoriales</taxon>
        <taxon>Microcoleaceae</taxon>
        <taxon>Trichodesmium</taxon>
    </lineage>
</organism>
<dbReference type="eggNOG" id="COG0340">
    <property type="taxonomic scope" value="Bacteria"/>
</dbReference>
<feature type="domain" description="BPL/LPL catalytic" evidence="2">
    <location>
        <begin position="23"/>
        <end position="214"/>
    </location>
</feature>
<dbReference type="CDD" id="cd16442">
    <property type="entry name" value="BPL"/>
    <property type="match status" value="1"/>
</dbReference>
<dbReference type="RefSeq" id="WP_011612799.1">
    <property type="nucleotide sequence ID" value="NC_008312.1"/>
</dbReference>